<comment type="caution">
    <text evidence="1">The sequence shown here is derived from an EMBL/GenBank/DDBJ whole genome shotgun (WGS) entry which is preliminary data.</text>
</comment>
<evidence type="ECO:0000313" key="1">
    <source>
        <dbReference type="EMBL" id="MBD0423959.1"/>
    </source>
</evidence>
<dbReference type="EMBL" id="JACVQF010000227">
    <property type="protein sequence ID" value="MBD0423959.1"/>
    <property type="molecule type" value="Genomic_DNA"/>
</dbReference>
<reference evidence="1" key="2">
    <citation type="submission" date="2020-09" db="EMBL/GenBank/DDBJ databases">
        <authorList>
            <person name="Luo X."/>
        </authorList>
    </citation>
    <scope>NUCLEOTIDE SEQUENCE</scope>
    <source>
        <strain evidence="1">TRM S81-3</strain>
    </source>
</reference>
<evidence type="ECO:0008006" key="3">
    <source>
        <dbReference type="Google" id="ProtNLM"/>
    </source>
</evidence>
<keyword evidence="2" id="KW-1185">Reference proteome</keyword>
<proteinExistence type="predicted"/>
<dbReference type="Proteomes" id="UP000621210">
    <property type="component" value="Unassembled WGS sequence"/>
</dbReference>
<sequence length="110" mass="12073">MSGVQIIDTVVLPGDQVAGWLRRWRADYLPGARDRGMVAERVWRGWTGPDTAAVRILWALPDSGSFFAARAASGRDPRVAEFWARTDEMALSRDRQVLEPVGFDGEGGAA</sequence>
<dbReference type="RefSeq" id="WP_188184884.1">
    <property type="nucleotide sequence ID" value="NZ_JACVQF010000227.1"/>
</dbReference>
<organism evidence="1 2">
    <name type="scientific">Streptomyces griseicoloratus</name>
    <dbReference type="NCBI Taxonomy" id="2752516"/>
    <lineage>
        <taxon>Bacteria</taxon>
        <taxon>Bacillati</taxon>
        <taxon>Actinomycetota</taxon>
        <taxon>Actinomycetes</taxon>
        <taxon>Kitasatosporales</taxon>
        <taxon>Streptomycetaceae</taxon>
        <taxon>Streptomyces</taxon>
    </lineage>
</organism>
<dbReference type="SUPFAM" id="SSF54909">
    <property type="entry name" value="Dimeric alpha+beta barrel"/>
    <property type="match status" value="1"/>
</dbReference>
<protein>
    <recommendedName>
        <fullName evidence="3">NIPSNAP family containing protein</fullName>
    </recommendedName>
</protein>
<dbReference type="Gene3D" id="3.30.70.100">
    <property type="match status" value="1"/>
</dbReference>
<accession>A0A926L9M6</accession>
<dbReference type="InterPro" id="IPR011008">
    <property type="entry name" value="Dimeric_a/b-barrel"/>
</dbReference>
<name>A0A926L9M6_9ACTN</name>
<reference evidence="1" key="1">
    <citation type="submission" date="2020-09" db="EMBL/GenBank/DDBJ databases">
        <title>Streptomyces grisecoloratus sp. nov., isolated from cotton soil.</title>
        <authorList>
            <person name="Xing L."/>
        </authorList>
    </citation>
    <scope>NUCLEOTIDE SEQUENCE</scope>
    <source>
        <strain evidence="1">TRM S81-3</strain>
    </source>
</reference>
<gene>
    <name evidence="1" type="ORF">H0H10_33175</name>
</gene>
<evidence type="ECO:0000313" key="2">
    <source>
        <dbReference type="Proteomes" id="UP000621210"/>
    </source>
</evidence>
<dbReference type="AlphaFoldDB" id="A0A926L9M6"/>